<dbReference type="InterPro" id="IPR036709">
    <property type="entry name" value="Autotransporte_beta_dom_sf"/>
</dbReference>
<dbReference type="RefSeq" id="WP_052252374.1">
    <property type="nucleotide sequence ID" value="NZ_CABPRX010000009.1"/>
</dbReference>
<dbReference type="STRING" id="93222.NA29_03590"/>
<dbReference type="SMART" id="SM00869">
    <property type="entry name" value="Autotransporter"/>
    <property type="match status" value="1"/>
</dbReference>
<dbReference type="GeneID" id="88097522"/>
<evidence type="ECO:0000256" key="2">
    <source>
        <dbReference type="SAM" id="MobiDB-lite"/>
    </source>
</evidence>
<organism evidence="4 5">
    <name type="scientific">Pandoraea sputorum</name>
    <dbReference type="NCBI Taxonomy" id="93222"/>
    <lineage>
        <taxon>Bacteria</taxon>
        <taxon>Pseudomonadati</taxon>
        <taxon>Pseudomonadota</taxon>
        <taxon>Betaproteobacteria</taxon>
        <taxon>Burkholderiales</taxon>
        <taxon>Burkholderiaceae</taxon>
        <taxon>Pandoraea</taxon>
    </lineage>
</organism>
<dbReference type="AlphaFoldDB" id="A0A239SY39"/>
<dbReference type="InterPro" id="IPR005546">
    <property type="entry name" value="Autotransporte_beta"/>
</dbReference>
<keyword evidence="4" id="KW-0378">Hydrolase</keyword>
<dbReference type="InterPro" id="IPR011050">
    <property type="entry name" value="Pectin_lyase_fold/virulence"/>
</dbReference>
<dbReference type="SUPFAM" id="SSF103515">
    <property type="entry name" value="Autotransporter"/>
    <property type="match status" value="1"/>
</dbReference>
<dbReference type="EC" id="3.4.21.-" evidence="4"/>
<feature type="compositionally biased region" description="Gly residues" evidence="2">
    <location>
        <begin position="134"/>
        <end position="144"/>
    </location>
</feature>
<feature type="domain" description="Autotransporter" evidence="3">
    <location>
        <begin position="977"/>
        <end position="1251"/>
    </location>
</feature>
<reference evidence="4 5" key="1">
    <citation type="submission" date="2017-06" db="EMBL/GenBank/DDBJ databases">
        <authorList>
            <consortium name="Pathogen Informatics"/>
        </authorList>
    </citation>
    <scope>NUCLEOTIDE SEQUENCE [LARGE SCALE GENOMIC DNA]</scope>
    <source>
        <strain evidence="4 5">NCTC13161</strain>
    </source>
</reference>
<feature type="compositionally biased region" description="Polar residues" evidence="2">
    <location>
        <begin position="18"/>
        <end position="28"/>
    </location>
</feature>
<proteinExistence type="predicted"/>
<accession>A0A239SY39</accession>
<feature type="region of interest" description="Disordered" evidence="2">
    <location>
        <begin position="106"/>
        <end position="125"/>
    </location>
</feature>
<dbReference type="GO" id="GO:0006508">
    <property type="term" value="P:proteolysis"/>
    <property type="evidence" value="ECO:0007669"/>
    <property type="project" value="UniProtKB-KW"/>
</dbReference>
<protein>
    <submittedName>
        <fullName evidence="4">Extracellular serine protease</fullName>
        <ecNumber evidence="4">3.4.21.-</ecNumber>
    </submittedName>
</protein>
<feature type="region of interest" description="Disordered" evidence="2">
    <location>
        <begin position="1"/>
        <end position="28"/>
    </location>
</feature>
<feature type="compositionally biased region" description="Gly residues" evidence="2">
    <location>
        <begin position="106"/>
        <end position="117"/>
    </location>
</feature>
<dbReference type="Pfam" id="PF12951">
    <property type="entry name" value="PATR"/>
    <property type="match status" value="4"/>
</dbReference>
<dbReference type="GO" id="GO:0008233">
    <property type="term" value="F:peptidase activity"/>
    <property type="evidence" value="ECO:0007669"/>
    <property type="project" value="UniProtKB-KW"/>
</dbReference>
<dbReference type="SUPFAM" id="SSF51126">
    <property type="entry name" value="Pectin lyase-like"/>
    <property type="match status" value="1"/>
</dbReference>
<keyword evidence="5" id="KW-1185">Reference proteome</keyword>
<dbReference type="InterPro" id="IPR006311">
    <property type="entry name" value="TAT_signal"/>
</dbReference>
<dbReference type="PROSITE" id="PS51208">
    <property type="entry name" value="AUTOTRANSPORTER"/>
    <property type="match status" value="1"/>
</dbReference>
<dbReference type="EMBL" id="LT906435">
    <property type="protein sequence ID" value="SNU90390.1"/>
    <property type="molecule type" value="Genomic_DNA"/>
</dbReference>
<dbReference type="PROSITE" id="PS51318">
    <property type="entry name" value="TAT"/>
    <property type="match status" value="1"/>
</dbReference>
<dbReference type="InterPro" id="IPR013425">
    <property type="entry name" value="Autotrns_rpt"/>
</dbReference>
<evidence type="ECO:0000313" key="5">
    <source>
        <dbReference type="Proteomes" id="UP000215126"/>
    </source>
</evidence>
<feature type="region of interest" description="Disordered" evidence="2">
    <location>
        <begin position="957"/>
        <end position="979"/>
    </location>
</feature>
<dbReference type="Pfam" id="PF03797">
    <property type="entry name" value="Autotransporter"/>
    <property type="match status" value="1"/>
</dbReference>
<name>A0A239SY39_9BURK</name>
<dbReference type="Gene3D" id="2.40.128.130">
    <property type="entry name" value="Autotransporter beta-domain"/>
    <property type="match status" value="1"/>
</dbReference>
<evidence type="ECO:0000313" key="4">
    <source>
        <dbReference type="EMBL" id="SNU90390.1"/>
    </source>
</evidence>
<evidence type="ECO:0000259" key="3">
    <source>
        <dbReference type="PROSITE" id="PS51208"/>
    </source>
</evidence>
<keyword evidence="4" id="KW-0645">Protease</keyword>
<dbReference type="NCBIfam" id="TIGR02601">
    <property type="entry name" value="autotrns_rpt"/>
    <property type="match status" value="3"/>
</dbReference>
<gene>
    <name evidence="4" type="ORF">SAMEA4530655_04960</name>
</gene>
<keyword evidence="1" id="KW-0732">Signal</keyword>
<feature type="region of interest" description="Disordered" evidence="2">
    <location>
        <begin position="130"/>
        <end position="160"/>
    </location>
</feature>
<sequence>MVRHTSGRIAQGAPRATPTFSTHQATSSPDLIPDLIPDFIPAFIPLPTQRPTRGRSRAKFIRTAGSAAVALALASTAAPVWAACTVTDITGCGAAGGAGFPGRSGAGGAGNGQGGGSSHLDASTVTVQDPGHWGTNGTGGGGAVGDFTGATPNGPATTVTSSNFVVNGSITGDSGNTGPGGTNFASGGNGGNTGLYYPGSDITVTGPGSITGGAGGSGGNAVNGVTGNAGGGGGGGSGMTSAGSIAVITNNGMITGGAGGNGGNGGFGGGGGAGGDGLLSLGGSATITNVGTGAITGGSGGLAGSGASGNGANGAGGIGVNLAGTRNVLLNAGTISGGSGTGGGVGVVTRGLDSIWNSGLIIGAITGPSGARAAAIEFGGTSNALYLMSGSSILGNLLFDAGASATIAAQNAGLTLNNDIVLSDAASVATFSTATNDLSASGVISGAGSLNVVGVNRLTMSGANTFTGATTITGGTLALSGNGSLAASSGVVVNSTLDISAVTAGTSLKALSGAGTVWLGAQSLSLTNAAGTFAGVINGTGGVRLAAGTQTLTGINAYTGATTIDNGATLKLSGSGSVAASGGVTNNGTLDLSATTNGASLTALTGSGVVALGARTLTLTNASGVFSGVIDGTGGLTLNGGTQTLSGANTYSGATTLNGGTLALIGAGKLAPTAALSLIGNATFDVSSATGAQTFAGLSGASGTQVLIGANTLTLDSTTDSTYAGQLVGSGVFVKQGTGMLVLNGVSPTFSGTTTIGAGTLEVGDASHDSASLGGDVNVGVQGTLRGHGTILGNLLSSGIVAPGGSIGTLRVAGNYSQASNATLAIEVSPTAASLLKVSGSATLNGVLAITYDPGTYSATRYTVLSAANGLSGRFSSVTGTLAAGANLGSLQSSVAYGANDVTLSLSDPTSGTPGNVDPSAPSTPVVIAPTHTSIFTALGTAALMNAQSATSAILDRATRREPGTGLATGDSGNSAGAPRISSVWASATGLHGRVSGKDTQPGFQENQYGFLAGAEKRVAQNTFGLAGGYSHADLSEAGTASTGTRDTLRLAAYASRETGPVDVAATIGYGLHFLSQKRPFVNVGTAEGDHIGQEFTAAAQASMPFSLGGIVMTPRIGLRYAYFHANGFDESGAGGQNLRVGTDNTRSLQPFVGMTFDKSFGDAQRPMSVQFRVAYAHELLDGARAISVASQDGTLFVAPGTDLPRGFLTLGASFSVTLARHLDVSLAYDALVNTARASSQAGSLRMSYRF</sequence>
<evidence type="ECO:0000256" key="1">
    <source>
        <dbReference type="ARBA" id="ARBA00022729"/>
    </source>
</evidence>
<dbReference type="Proteomes" id="UP000215126">
    <property type="component" value="Chromosome 1"/>
</dbReference>